<dbReference type="InterPro" id="IPR023214">
    <property type="entry name" value="HAD_sf"/>
</dbReference>
<organism evidence="1">
    <name type="scientific">marine sediment metagenome</name>
    <dbReference type="NCBI Taxonomy" id="412755"/>
    <lineage>
        <taxon>unclassified sequences</taxon>
        <taxon>metagenomes</taxon>
        <taxon>ecological metagenomes</taxon>
    </lineage>
</organism>
<dbReference type="PIRSF" id="PIRSF004682">
    <property type="entry name" value="GmhB"/>
    <property type="match status" value="1"/>
</dbReference>
<dbReference type="NCBIfam" id="TIGR01662">
    <property type="entry name" value="HAD-SF-IIIA"/>
    <property type="match status" value="1"/>
</dbReference>
<dbReference type="InterPro" id="IPR013954">
    <property type="entry name" value="PNK3P"/>
</dbReference>
<dbReference type="EMBL" id="LAZR01054924">
    <property type="protein sequence ID" value="KKK77509.1"/>
    <property type="molecule type" value="Genomic_DNA"/>
</dbReference>
<accession>A0A0F9AG81</accession>
<dbReference type="InterPro" id="IPR004446">
    <property type="entry name" value="Heptose_bisP_phosphatase"/>
</dbReference>
<evidence type="ECO:0008006" key="2">
    <source>
        <dbReference type="Google" id="ProtNLM"/>
    </source>
</evidence>
<gene>
    <name evidence="1" type="ORF">LCGC14_2852910</name>
</gene>
<dbReference type="Pfam" id="PF08645">
    <property type="entry name" value="PNK3P"/>
    <property type="match status" value="1"/>
</dbReference>
<dbReference type="InterPro" id="IPR006549">
    <property type="entry name" value="HAD-SF_hydro_IIIA"/>
</dbReference>
<dbReference type="GO" id="GO:0016791">
    <property type="term" value="F:phosphatase activity"/>
    <property type="evidence" value="ECO:0007669"/>
    <property type="project" value="InterPro"/>
</dbReference>
<dbReference type="PANTHER" id="PTHR42891:SF1">
    <property type="entry name" value="D-GLYCERO-BETA-D-MANNO-HEPTOSE-1,7-BISPHOSPHATE 7-PHOSPHATASE"/>
    <property type="match status" value="1"/>
</dbReference>
<reference evidence="1" key="1">
    <citation type="journal article" date="2015" name="Nature">
        <title>Complex archaea that bridge the gap between prokaryotes and eukaryotes.</title>
        <authorList>
            <person name="Spang A."/>
            <person name="Saw J.H."/>
            <person name="Jorgensen S.L."/>
            <person name="Zaremba-Niedzwiedzka K."/>
            <person name="Martijn J."/>
            <person name="Lind A.E."/>
            <person name="van Eijk R."/>
            <person name="Schleper C."/>
            <person name="Guy L."/>
            <person name="Ettema T.J."/>
        </authorList>
    </citation>
    <scope>NUCLEOTIDE SEQUENCE</scope>
</reference>
<dbReference type="InterPro" id="IPR036412">
    <property type="entry name" value="HAD-like_sf"/>
</dbReference>
<protein>
    <recommendedName>
        <fullName evidence="2">D,D-heptose 1,7-bisphosphate phosphatase</fullName>
    </recommendedName>
</protein>
<proteinExistence type="predicted"/>
<sequence length="167" mass="19171">MGKVKYLLIDFDGTLRETIPDPTDKNLNDRRPPFKVEEVKLIEGVAEKLKKWKEKGWFLVGVSNQSGVEKGLVTEEEVERVAAATMDQLVVYFPFYFAPYKRKGTPEQLSLRKPDIDMAKLAFKDWGEPDLNNSFMVGDYTTDEKFADNLGITYIDIKDFLTSFCIL</sequence>
<dbReference type="PANTHER" id="PTHR42891">
    <property type="entry name" value="D-GLYCERO-BETA-D-MANNO-HEPTOSE-1,7-BISPHOSPHATE 7-PHOSPHATASE"/>
    <property type="match status" value="1"/>
</dbReference>
<dbReference type="SUPFAM" id="SSF56784">
    <property type="entry name" value="HAD-like"/>
    <property type="match status" value="1"/>
</dbReference>
<comment type="caution">
    <text evidence="1">The sequence shown here is derived from an EMBL/GenBank/DDBJ whole genome shotgun (WGS) entry which is preliminary data.</text>
</comment>
<dbReference type="Gene3D" id="3.40.50.1000">
    <property type="entry name" value="HAD superfamily/HAD-like"/>
    <property type="match status" value="1"/>
</dbReference>
<dbReference type="AlphaFoldDB" id="A0A0F9AG81"/>
<evidence type="ECO:0000313" key="1">
    <source>
        <dbReference type="EMBL" id="KKK77509.1"/>
    </source>
</evidence>
<name>A0A0F9AG81_9ZZZZ</name>
<dbReference type="GO" id="GO:0005975">
    <property type="term" value="P:carbohydrate metabolic process"/>
    <property type="evidence" value="ECO:0007669"/>
    <property type="project" value="InterPro"/>
</dbReference>